<dbReference type="AlphaFoldDB" id="A0A9P3V1T5"/>
<evidence type="ECO:0000256" key="5">
    <source>
        <dbReference type="ARBA" id="ARBA00022723"/>
    </source>
</evidence>
<dbReference type="InterPro" id="IPR027256">
    <property type="entry name" value="P-typ_ATPase_IB"/>
</dbReference>
<evidence type="ECO:0000256" key="7">
    <source>
        <dbReference type="ARBA" id="ARBA00022840"/>
    </source>
</evidence>
<keyword evidence="10 11" id="KW-0472">Membrane</keyword>
<dbReference type="InterPro" id="IPR008250">
    <property type="entry name" value="ATPase_P-typ_transduc_dom_A_sf"/>
</dbReference>
<sequence length="795" mass="81394">MLTTAPHPDAGGKLTVVSAAGGRMRVHASGFRFDAVRAVAIEDTVATVTGVQAVHAYPRTESVVIWHSPAGCDTAAILSAIADAERIPATSVPARAPHSAEVGKPGVVQKIFDWTARTRSGQRGADLAGAGGGGAAQRAAKLSDGCCDHDDEREPQRLWQVVRLRRAALSGALLTAAAVTAWVTPLGPVALGLKILALAVGASTFVPSSLKRVAQGRIGVGTLMTIAAAGAVALGQVGEATMLAFLFSISEGLEEYAVARTRRGLRALLSLVPEQATVLREGTETLVTAAELRVGDHMIVKPGERLATDGVIRAGRSALDVSAITGESVPVEAGPGDEVFAGSINGSGVLQVEVTATAEDNSLARIVHIVEAEQARKGASQRLADRIARPLVPGIMIAGALIAGTGSVFGSPAVWIERALVVLVAASPCALAIAVPVSVVAAIGAASKLGVLIKGGAALEALGTIGGLALDKTGTLTANRPAVIDVATTNGATREEVLAVAAALEARSEHPLAAAILAATHAPIAAASDVHAIPGAGLTGHLDGHTLRLGRPGWLDTAELADRVARMQQAGATAVLVERDEQLLGAIAVRDELRPEATEVIGRLRAEGYQVAMLTGDNHATAAALADQAGIAHVYAELRPEDKARLVGQLRAQRPTAMVGDGVNDAPALAAADLGIAMGAMGTDVAIETADVALMGQDLRHLPQALEHARRSRRIMLQNVGLSLGIITVLMPLALFGTLGLAAVVFVHELTEVIVIANGVRAGRITALNHSSTGRMPAGQLTGYPPRQRRAVSAV</sequence>
<evidence type="ECO:0000256" key="6">
    <source>
        <dbReference type="ARBA" id="ARBA00022741"/>
    </source>
</evidence>
<dbReference type="PANTHER" id="PTHR48085">
    <property type="entry name" value="CADMIUM/ZINC-TRANSPORTING ATPASE HMA2-RELATED"/>
    <property type="match status" value="1"/>
</dbReference>
<dbReference type="PRINTS" id="PR00119">
    <property type="entry name" value="CATATPASE"/>
</dbReference>
<dbReference type="InterPro" id="IPR036412">
    <property type="entry name" value="HAD-like_sf"/>
</dbReference>
<evidence type="ECO:0000313" key="14">
    <source>
        <dbReference type="Proteomes" id="UP001064782"/>
    </source>
</evidence>
<gene>
    <name evidence="13" type="primary">ctpG</name>
    <name evidence="13" type="ORF">Mkiyose1413_51100</name>
</gene>
<dbReference type="SFLD" id="SFLDS00003">
    <property type="entry name" value="Haloacid_Dehalogenase"/>
    <property type="match status" value="1"/>
</dbReference>
<keyword evidence="9 11" id="KW-1133">Transmembrane helix</keyword>
<accession>A0A9P3V1T5</accession>
<dbReference type="SUPFAM" id="SSF56784">
    <property type="entry name" value="HAD-like"/>
    <property type="match status" value="1"/>
</dbReference>
<feature type="transmembrane region" description="Helical" evidence="11">
    <location>
        <begin position="167"/>
        <end position="183"/>
    </location>
</feature>
<reference evidence="13" key="1">
    <citation type="submission" date="2022-08" db="EMBL/GenBank/DDBJ databases">
        <title>Mycobacterium kiyosense sp. nov., scotochromogenic slow-glowing species isolated from respiratory specimens.</title>
        <authorList>
            <person name="Fukano H."/>
            <person name="Kazumi Y."/>
            <person name="Sakagami N."/>
            <person name="Ato M."/>
            <person name="Mitarai S."/>
            <person name="Hoshino Y."/>
        </authorList>
    </citation>
    <scope>NUCLEOTIDE SEQUENCE</scope>
    <source>
        <strain evidence="13">1413</strain>
    </source>
</reference>
<evidence type="ECO:0000256" key="11">
    <source>
        <dbReference type="RuleBase" id="RU362081"/>
    </source>
</evidence>
<dbReference type="PANTHER" id="PTHR48085:SF5">
    <property type="entry name" value="CADMIUM_ZINC-TRANSPORTING ATPASE HMA4-RELATED"/>
    <property type="match status" value="1"/>
</dbReference>
<dbReference type="PROSITE" id="PS50846">
    <property type="entry name" value="HMA_2"/>
    <property type="match status" value="1"/>
</dbReference>
<dbReference type="GO" id="GO:0005524">
    <property type="term" value="F:ATP binding"/>
    <property type="evidence" value="ECO:0007669"/>
    <property type="project" value="UniProtKB-UniRule"/>
</dbReference>
<evidence type="ECO:0000256" key="2">
    <source>
        <dbReference type="ARBA" id="ARBA00006024"/>
    </source>
</evidence>
<dbReference type="InterPro" id="IPR018303">
    <property type="entry name" value="ATPase_P-typ_P_site"/>
</dbReference>
<feature type="transmembrane region" description="Helical" evidence="11">
    <location>
        <begin position="391"/>
        <end position="415"/>
    </location>
</feature>
<dbReference type="InterPro" id="IPR044492">
    <property type="entry name" value="P_typ_ATPase_HD_dom"/>
</dbReference>
<evidence type="ECO:0000256" key="8">
    <source>
        <dbReference type="ARBA" id="ARBA00022967"/>
    </source>
</evidence>
<dbReference type="GO" id="GO:0005886">
    <property type="term" value="C:plasma membrane"/>
    <property type="evidence" value="ECO:0007669"/>
    <property type="project" value="UniProtKB-SubCell"/>
</dbReference>
<evidence type="ECO:0000256" key="3">
    <source>
        <dbReference type="ARBA" id="ARBA00022475"/>
    </source>
</evidence>
<evidence type="ECO:0000256" key="9">
    <source>
        <dbReference type="ARBA" id="ARBA00022989"/>
    </source>
</evidence>
<proteinExistence type="inferred from homology"/>
<dbReference type="Proteomes" id="UP001064782">
    <property type="component" value="Unassembled WGS sequence"/>
</dbReference>
<dbReference type="EMBL" id="BRZI01000070">
    <property type="protein sequence ID" value="GLD33227.1"/>
    <property type="molecule type" value="Genomic_DNA"/>
</dbReference>
<feature type="domain" description="HMA" evidence="12">
    <location>
        <begin position="22"/>
        <end position="89"/>
    </location>
</feature>
<dbReference type="GO" id="GO:0019829">
    <property type="term" value="F:ATPase-coupled monoatomic cation transmembrane transporter activity"/>
    <property type="evidence" value="ECO:0007669"/>
    <property type="project" value="InterPro"/>
</dbReference>
<dbReference type="PRINTS" id="PR00120">
    <property type="entry name" value="HATPASE"/>
</dbReference>
<dbReference type="GO" id="GO:0016887">
    <property type="term" value="F:ATP hydrolysis activity"/>
    <property type="evidence" value="ECO:0007669"/>
    <property type="project" value="InterPro"/>
</dbReference>
<dbReference type="InterPro" id="IPR023214">
    <property type="entry name" value="HAD_sf"/>
</dbReference>
<keyword evidence="8" id="KW-1278">Translocase</keyword>
<dbReference type="SUPFAM" id="SSF81665">
    <property type="entry name" value="Calcium ATPase, transmembrane domain M"/>
    <property type="match status" value="1"/>
</dbReference>
<comment type="subcellular location">
    <subcellularLocation>
        <location evidence="1">Cell membrane</location>
        <topology evidence="1">Multi-pass membrane protein</topology>
    </subcellularLocation>
</comment>
<keyword evidence="4 11" id="KW-0812">Transmembrane</keyword>
<dbReference type="Gene3D" id="2.70.150.10">
    <property type="entry name" value="Calcium-transporting ATPase, cytoplasmic transduction domain A"/>
    <property type="match status" value="1"/>
</dbReference>
<dbReference type="InterPro" id="IPR006121">
    <property type="entry name" value="HMA_dom"/>
</dbReference>
<dbReference type="SUPFAM" id="SSF81653">
    <property type="entry name" value="Calcium ATPase, transduction domain A"/>
    <property type="match status" value="1"/>
</dbReference>
<dbReference type="InterPro" id="IPR051014">
    <property type="entry name" value="Cation_Transport_ATPase_IB"/>
</dbReference>
<dbReference type="Pfam" id="PF00702">
    <property type="entry name" value="Hydrolase"/>
    <property type="match status" value="1"/>
</dbReference>
<dbReference type="Gene3D" id="3.40.50.1000">
    <property type="entry name" value="HAD superfamily/HAD-like"/>
    <property type="match status" value="1"/>
</dbReference>
<keyword evidence="5 11" id="KW-0479">Metal-binding</keyword>
<evidence type="ECO:0000256" key="10">
    <source>
        <dbReference type="ARBA" id="ARBA00023136"/>
    </source>
</evidence>
<evidence type="ECO:0000313" key="13">
    <source>
        <dbReference type="EMBL" id="GLD33227.1"/>
    </source>
</evidence>
<keyword evidence="6 11" id="KW-0547">Nucleotide-binding</keyword>
<dbReference type="InterPro" id="IPR023299">
    <property type="entry name" value="ATPase_P-typ_cyto_dom_N"/>
</dbReference>
<dbReference type="GO" id="GO:0046872">
    <property type="term" value="F:metal ion binding"/>
    <property type="evidence" value="ECO:0007669"/>
    <property type="project" value="UniProtKB-KW"/>
</dbReference>
<feature type="transmembrane region" description="Helical" evidence="11">
    <location>
        <begin position="421"/>
        <end position="446"/>
    </location>
</feature>
<evidence type="ECO:0000256" key="4">
    <source>
        <dbReference type="ARBA" id="ARBA00022692"/>
    </source>
</evidence>
<dbReference type="NCBIfam" id="TIGR01512">
    <property type="entry name" value="ATPase-IB2_Cd"/>
    <property type="match status" value="1"/>
</dbReference>
<dbReference type="GO" id="GO:0015086">
    <property type="term" value="F:cadmium ion transmembrane transporter activity"/>
    <property type="evidence" value="ECO:0007669"/>
    <property type="project" value="TreeGrafter"/>
</dbReference>
<evidence type="ECO:0000256" key="1">
    <source>
        <dbReference type="ARBA" id="ARBA00004651"/>
    </source>
</evidence>
<dbReference type="NCBIfam" id="TIGR01494">
    <property type="entry name" value="ATPase_P-type"/>
    <property type="match status" value="1"/>
</dbReference>
<evidence type="ECO:0000259" key="12">
    <source>
        <dbReference type="PROSITE" id="PS50846"/>
    </source>
</evidence>
<dbReference type="InterPro" id="IPR001757">
    <property type="entry name" value="P_typ_ATPase"/>
</dbReference>
<keyword evidence="3 11" id="KW-1003">Cell membrane</keyword>
<comment type="caution">
    <text evidence="13">The sequence shown here is derived from an EMBL/GenBank/DDBJ whole genome shotgun (WGS) entry which is preliminary data.</text>
</comment>
<dbReference type="NCBIfam" id="TIGR01525">
    <property type="entry name" value="ATPase-IB_hvy"/>
    <property type="match status" value="1"/>
</dbReference>
<dbReference type="InterPro" id="IPR059000">
    <property type="entry name" value="ATPase_P-type_domA"/>
</dbReference>
<dbReference type="CDD" id="cd02079">
    <property type="entry name" value="P-type_ATPase_HM"/>
    <property type="match status" value="1"/>
</dbReference>
<dbReference type="PROSITE" id="PS00154">
    <property type="entry name" value="ATPASE_E1_E2"/>
    <property type="match status" value="1"/>
</dbReference>
<feature type="transmembrane region" description="Helical" evidence="11">
    <location>
        <begin position="218"/>
        <end position="234"/>
    </location>
</feature>
<organism evidence="13 14">
    <name type="scientific">Mycobacterium kiyosense</name>
    <dbReference type="NCBI Taxonomy" id="2871094"/>
    <lineage>
        <taxon>Bacteria</taxon>
        <taxon>Bacillati</taxon>
        <taxon>Actinomycetota</taxon>
        <taxon>Actinomycetes</taxon>
        <taxon>Mycobacteriales</taxon>
        <taxon>Mycobacteriaceae</taxon>
        <taxon>Mycobacterium</taxon>
    </lineage>
</organism>
<dbReference type="SFLD" id="SFLDF00027">
    <property type="entry name" value="p-type_atpase"/>
    <property type="match status" value="1"/>
</dbReference>
<dbReference type="InterPro" id="IPR023298">
    <property type="entry name" value="ATPase_P-typ_TM_dom_sf"/>
</dbReference>
<keyword evidence="7 11" id="KW-0067">ATP-binding</keyword>
<name>A0A9P3V1T5_9MYCO</name>
<feature type="transmembrane region" description="Helical" evidence="11">
    <location>
        <begin position="720"/>
        <end position="747"/>
    </location>
</feature>
<keyword evidence="14" id="KW-1185">Reference proteome</keyword>
<dbReference type="SFLD" id="SFLDG00002">
    <property type="entry name" value="C1.7:_P-type_atpase_like"/>
    <property type="match status" value="1"/>
</dbReference>
<dbReference type="Pfam" id="PF00122">
    <property type="entry name" value="E1-E2_ATPase"/>
    <property type="match status" value="1"/>
</dbReference>
<dbReference type="Gene3D" id="3.40.1110.10">
    <property type="entry name" value="Calcium-transporting ATPase, cytoplasmic domain N"/>
    <property type="match status" value="1"/>
</dbReference>
<comment type="similarity">
    <text evidence="2 11">Belongs to the cation transport ATPase (P-type) (TC 3.A.3) family. Type IB subfamily.</text>
</comment>
<dbReference type="FunFam" id="2.70.150.10:FF:000002">
    <property type="entry name" value="Copper-transporting ATPase 1, putative"/>
    <property type="match status" value="1"/>
</dbReference>
<protein>
    <submittedName>
        <fullName evidence="13">Cation-transporting ATPase G</fullName>
    </submittedName>
</protein>